<dbReference type="Gene3D" id="3.30.565.10">
    <property type="entry name" value="Histidine kinase-like ATPase, C-terminal domain"/>
    <property type="match status" value="1"/>
</dbReference>
<accession>A0ABP7YPZ4</accession>
<name>A0ABP7YPZ4_9ACTN</name>
<keyword evidence="1" id="KW-0723">Serine/threonine-protein kinase</keyword>
<dbReference type="CDD" id="cd16936">
    <property type="entry name" value="HATPase_RsbW-like"/>
    <property type="match status" value="1"/>
</dbReference>
<dbReference type="InterPro" id="IPR050267">
    <property type="entry name" value="Anti-sigma-factor_SerPK"/>
</dbReference>
<dbReference type="EMBL" id="BAABDO010000030">
    <property type="protein sequence ID" value="GAA4139500.1"/>
    <property type="molecule type" value="Genomic_DNA"/>
</dbReference>
<comment type="caution">
    <text evidence="3">The sequence shown here is derived from an EMBL/GenBank/DDBJ whole genome shotgun (WGS) entry which is preliminary data.</text>
</comment>
<evidence type="ECO:0000313" key="4">
    <source>
        <dbReference type="Proteomes" id="UP001500266"/>
    </source>
</evidence>
<dbReference type="PANTHER" id="PTHR35526">
    <property type="entry name" value="ANTI-SIGMA-F FACTOR RSBW-RELATED"/>
    <property type="match status" value="1"/>
</dbReference>
<organism evidence="3 4">
    <name type="scientific">Actinomadura keratinilytica</name>
    <dbReference type="NCBI Taxonomy" id="547461"/>
    <lineage>
        <taxon>Bacteria</taxon>
        <taxon>Bacillati</taxon>
        <taxon>Actinomycetota</taxon>
        <taxon>Actinomycetes</taxon>
        <taxon>Streptosporangiales</taxon>
        <taxon>Thermomonosporaceae</taxon>
        <taxon>Actinomadura</taxon>
    </lineage>
</organism>
<sequence length="156" mass="16771">MASGIRCVSRVPYSPLDAWVVVDVRRLSRLFEGRPEAISEARAFACAFMVGRVPEELAEQAALVVSELCTNAVEHTASGEVGGTFVLELELFAEHVRVSVVDMGAPSVPQLSCEEADLEAVNGRGLFIVDAVSKAWGSQELRVGRRVWADVVGVSV</sequence>
<dbReference type="SUPFAM" id="SSF55874">
    <property type="entry name" value="ATPase domain of HSP90 chaperone/DNA topoisomerase II/histidine kinase"/>
    <property type="match status" value="1"/>
</dbReference>
<keyword evidence="1" id="KW-0418">Kinase</keyword>
<proteinExistence type="predicted"/>
<dbReference type="Pfam" id="PF13581">
    <property type="entry name" value="HATPase_c_2"/>
    <property type="match status" value="1"/>
</dbReference>
<evidence type="ECO:0000259" key="2">
    <source>
        <dbReference type="Pfam" id="PF13581"/>
    </source>
</evidence>
<reference evidence="4" key="1">
    <citation type="journal article" date="2019" name="Int. J. Syst. Evol. Microbiol.">
        <title>The Global Catalogue of Microorganisms (GCM) 10K type strain sequencing project: providing services to taxonomists for standard genome sequencing and annotation.</title>
        <authorList>
            <consortium name="The Broad Institute Genomics Platform"/>
            <consortium name="The Broad Institute Genome Sequencing Center for Infectious Disease"/>
            <person name="Wu L."/>
            <person name="Ma J."/>
        </authorList>
    </citation>
    <scope>NUCLEOTIDE SEQUENCE [LARGE SCALE GENOMIC DNA]</scope>
    <source>
        <strain evidence="4">JCM 17316</strain>
    </source>
</reference>
<keyword evidence="1" id="KW-0808">Transferase</keyword>
<feature type="domain" description="Histidine kinase/HSP90-like ATPase" evidence="2">
    <location>
        <begin position="32"/>
        <end position="133"/>
    </location>
</feature>
<dbReference type="Proteomes" id="UP001500266">
    <property type="component" value="Unassembled WGS sequence"/>
</dbReference>
<dbReference type="InterPro" id="IPR003594">
    <property type="entry name" value="HATPase_dom"/>
</dbReference>
<protein>
    <recommendedName>
        <fullName evidence="2">Histidine kinase/HSP90-like ATPase domain-containing protein</fullName>
    </recommendedName>
</protein>
<dbReference type="PANTHER" id="PTHR35526:SF3">
    <property type="entry name" value="ANTI-SIGMA-F FACTOR RSBW"/>
    <property type="match status" value="1"/>
</dbReference>
<keyword evidence="4" id="KW-1185">Reference proteome</keyword>
<gene>
    <name evidence="3" type="ORF">GCM10022416_25800</name>
</gene>
<evidence type="ECO:0000256" key="1">
    <source>
        <dbReference type="ARBA" id="ARBA00022527"/>
    </source>
</evidence>
<dbReference type="InterPro" id="IPR036890">
    <property type="entry name" value="HATPase_C_sf"/>
</dbReference>
<evidence type="ECO:0000313" key="3">
    <source>
        <dbReference type="EMBL" id="GAA4139500.1"/>
    </source>
</evidence>